<dbReference type="InterPro" id="IPR050667">
    <property type="entry name" value="PPR-containing_protein"/>
</dbReference>
<feature type="region of interest" description="Disordered" evidence="2">
    <location>
        <begin position="726"/>
        <end position="746"/>
    </location>
</feature>
<accession>A0A9W4GHH4</accession>
<dbReference type="PANTHER" id="PTHR47939">
    <property type="entry name" value="MEMBRANE-ASSOCIATED SALT-INDUCIBLE PROTEIN-LIKE"/>
    <property type="match status" value="1"/>
</dbReference>
<reference evidence="3" key="1">
    <citation type="submission" date="2020-10" db="EMBL/GenBank/DDBJ databases">
        <authorList>
            <person name="Muller C M."/>
        </authorList>
    </citation>
    <scope>NUCLEOTIDE SEQUENCE</scope>
    <source>
        <strain evidence="3">THUN-12</strain>
    </source>
</reference>
<dbReference type="Pfam" id="PF13041">
    <property type="entry name" value="PPR_2"/>
    <property type="match status" value="2"/>
</dbReference>
<proteinExistence type="predicted"/>
<dbReference type="PANTHER" id="PTHR47939:SF5">
    <property type="entry name" value="PENTACOTRIPEPTIDE-REPEAT REGION OF PRORP DOMAIN-CONTAINING PROTEIN"/>
    <property type="match status" value="1"/>
</dbReference>
<dbReference type="Proteomes" id="UP000683417">
    <property type="component" value="Unassembled WGS sequence"/>
</dbReference>
<name>A0A9W4GHH4_BLUGR</name>
<gene>
    <name evidence="3" type="ORF">BGTH12_LOCUS6444</name>
</gene>
<dbReference type="EMBL" id="CAJHIT010000009">
    <property type="protein sequence ID" value="CAD6505086.1"/>
    <property type="molecule type" value="Genomic_DNA"/>
</dbReference>
<dbReference type="PROSITE" id="PS51375">
    <property type="entry name" value="PPR"/>
    <property type="match status" value="2"/>
</dbReference>
<feature type="repeat" description="PPR" evidence="1">
    <location>
        <begin position="602"/>
        <end position="636"/>
    </location>
</feature>
<sequence length="746" mass="85588">MPLRQELLKRLLFINWRSPRPPFLYGRSQPWPWARRIHHAVVSGHKRPPISESDHDSMKITAGNVNEADIVSRDYLAQLEHSSTLLRSSRRISTKQLDWLNSRWCQLVTWLNRVTDHKIPVSPTHERQTNPESQHPRILDEDFQIILQGLSDRTSCYGQGRDKLRWQFLWPEFMAKLIVYHLDRALEVLEAILETTSTASPIFFSAISDTLHCIIVHDFKLDHKKCPSDNAIRICRFILGLPPSMFQPLSNHSMFILLSHLPREYLVQLYTFISNTDKQELSSWTLMHFISRLAKLGEVDMAFEAMQKLMKSGCLINRQNVLSLCTSLLYESSLAAGTNCNTSMIFQYMLKSGVRPNIFIYNVLLYSTIKSIEPKKAWDVYYVMVDSGIQPDTVTYSILLNDAKKRMDSVAMQRIMNIIRESGQTSEYIVTDVLHTILLLHQRMMSKKRPELESAHSRHVVFDKMLEVYVEHYELEPLTHIIPGLSEVYPLPNRLRTSNPPWIPTSAVLSVMLTGFLSVVSAHGAKIFYENFRELVRNGDPAVASLVKNTYVYNNILMCYYKYEERAKDAPDVIADMISPTRNDVGVASVGNRAAHTPAKPDIFTWSILVKIFMRLQLTRAAERVLIMMQRRDIQPDNITWTSLISGYSRIQNAKMTGDAVRRLKLAGYTPDDFVYRSIARVYQQDRLFRAMAPGESMTVAPPTSTWIENLKKDIAQGLSARKIETECEQGVEDEAQGKSEAGRTG</sequence>
<dbReference type="NCBIfam" id="TIGR00756">
    <property type="entry name" value="PPR"/>
    <property type="match status" value="1"/>
</dbReference>
<comment type="caution">
    <text evidence="3">The sequence shown here is derived from an EMBL/GenBank/DDBJ whole genome shotgun (WGS) entry which is preliminary data.</text>
</comment>
<evidence type="ECO:0000313" key="4">
    <source>
        <dbReference type="Proteomes" id="UP000683417"/>
    </source>
</evidence>
<evidence type="ECO:0000256" key="1">
    <source>
        <dbReference type="PROSITE-ProRule" id="PRU00708"/>
    </source>
</evidence>
<dbReference type="InterPro" id="IPR002885">
    <property type="entry name" value="PPR_rpt"/>
</dbReference>
<evidence type="ECO:0000313" key="3">
    <source>
        <dbReference type="EMBL" id="CAD6505086.1"/>
    </source>
</evidence>
<evidence type="ECO:0000256" key="2">
    <source>
        <dbReference type="SAM" id="MobiDB-lite"/>
    </source>
</evidence>
<feature type="compositionally biased region" description="Basic and acidic residues" evidence="2">
    <location>
        <begin position="736"/>
        <end position="746"/>
    </location>
</feature>
<protein>
    <submittedName>
        <fullName evidence="3">BgTH12-00584</fullName>
    </submittedName>
</protein>
<organism evidence="3 4">
    <name type="scientific">Blumeria graminis f. sp. triticale</name>
    <dbReference type="NCBI Taxonomy" id="1689686"/>
    <lineage>
        <taxon>Eukaryota</taxon>
        <taxon>Fungi</taxon>
        <taxon>Dikarya</taxon>
        <taxon>Ascomycota</taxon>
        <taxon>Pezizomycotina</taxon>
        <taxon>Leotiomycetes</taxon>
        <taxon>Erysiphales</taxon>
        <taxon>Erysiphaceae</taxon>
        <taxon>Blumeria</taxon>
    </lineage>
</organism>
<feature type="repeat" description="PPR" evidence="1">
    <location>
        <begin position="357"/>
        <end position="391"/>
    </location>
</feature>
<dbReference type="AlphaFoldDB" id="A0A9W4GHH4"/>